<evidence type="ECO:0000313" key="3">
    <source>
        <dbReference type="Proteomes" id="UP001433268"/>
    </source>
</evidence>
<reference evidence="2 3" key="1">
    <citation type="submission" date="2023-01" db="EMBL/GenBank/DDBJ databases">
        <title>Analysis of 21 Apiospora genomes using comparative genomics revels a genus with tremendous synthesis potential of carbohydrate active enzymes and secondary metabolites.</title>
        <authorList>
            <person name="Sorensen T."/>
        </authorList>
    </citation>
    <scope>NUCLEOTIDE SEQUENCE [LARGE SCALE GENOMIC DNA]</scope>
    <source>
        <strain evidence="2 3">CBS 114990</strain>
    </source>
</reference>
<name>A0ABR1VUE6_9PEZI</name>
<dbReference type="GeneID" id="92046913"/>
<organism evidence="2 3">
    <name type="scientific">Apiospora hydei</name>
    <dbReference type="NCBI Taxonomy" id="1337664"/>
    <lineage>
        <taxon>Eukaryota</taxon>
        <taxon>Fungi</taxon>
        <taxon>Dikarya</taxon>
        <taxon>Ascomycota</taxon>
        <taxon>Pezizomycotina</taxon>
        <taxon>Sordariomycetes</taxon>
        <taxon>Xylariomycetidae</taxon>
        <taxon>Amphisphaeriales</taxon>
        <taxon>Apiosporaceae</taxon>
        <taxon>Apiospora</taxon>
    </lineage>
</organism>
<dbReference type="EMBL" id="JAQQWN010000007">
    <property type="protein sequence ID" value="KAK8074875.1"/>
    <property type="molecule type" value="Genomic_DNA"/>
</dbReference>
<proteinExistence type="predicted"/>
<accession>A0ABR1VUE6</accession>
<comment type="caution">
    <text evidence="2">The sequence shown here is derived from an EMBL/GenBank/DDBJ whole genome shotgun (WGS) entry which is preliminary data.</text>
</comment>
<feature type="compositionally biased region" description="Polar residues" evidence="1">
    <location>
        <begin position="127"/>
        <end position="136"/>
    </location>
</feature>
<evidence type="ECO:0000256" key="1">
    <source>
        <dbReference type="SAM" id="MobiDB-lite"/>
    </source>
</evidence>
<keyword evidence="3" id="KW-1185">Reference proteome</keyword>
<evidence type="ECO:0000313" key="2">
    <source>
        <dbReference type="EMBL" id="KAK8074875.1"/>
    </source>
</evidence>
<dbReference type="Proteomes" id="UP001433268">
    <property type="component" value="Unassembled WGS sequence"/>
</dbReference>
<sequence length="161" mass="17950">MRQDNDGHISTILEEDEEIDTTNTTDTAQAQANRTCQDYHPDDLKGKGEPSYTLERAFKHGKSASVGDGPGVYEMQPRGMSKSSPSKDKEGDVLIRQRSRSSSFGEGPSGSGAHATSSDSPVRRRQQQLAWQTSQYRPEEAHRKHSPQSWSWLIVLCFKPT</sequence>
<feature type="region of interest" description="Disordered" evidence="1">
    <location>
        <begin position="1"/>
        <end position="147"/>
    </location>
</feature>
<gene>
    <name evidence="2" type="ORF">PG997_009538</name>
</gene>
<dbReference type="RefSeq" id="XP_066665815.1">
    <property type="nucleotide sequence ID" value="XM_066813853.1"/>
</dbReference>
<protein>
    <submittedName>
        <fullName evidence="2">Uncharacterized protein</fullName>
    </submittedName>
</protein>
<feature type="compositionally biased region" description="Basic and acidic residues" evidence="1">
    <location>
        <begin position="37"/>
        <end position="48"/>
    </location>
</feature>
<feature type="compositionally biased region" description="Basic and acidic residues" evidence="1">
    <location>
        <begin position="85"/>
        <end position="95"/>
    </location>
</feature>